<sequence length="309" mass="32705">MSATSKAKANKRASGLMPRSQMPLRTLKVAMTVMCYLACLAIGALVLITRAVDDWSSDISGEVTVQIRPTDEAEMKTKLAAVAVVLDETRGVTGYKILAKEAGAKLLEPWLGNAGILDQLPVPRLVAVTIDQKAPPDFVALEKALKAGAKGVSLDTHRRWQDELNRMGDSLVRLGVGVLVLVTLSAIALVIFASRTALDANRQVVEVLHFVGASDPFIARQVQWQFLRAGLQAGLVGMFAGMATFILLGISSGTAASSGLADASYGLLIGGPEITSVVYLLFLLVPVVATLLCLVAARLAIMRILSNAV</sequence>
<keyword evidence="1" id="KW-0812">Transmembrane</keyword>
<dbReference type="EMBL" id="UOEC01000202">
    <property type="protein sequence ID" value="VAW02789.1"/>
    <property type="molecule type" value="Genomic_DNA"/>
</dbReference>
<proteinExistence type="predicted"/>
<dbReference type="InterPro" id="IPR004513">
    <property type="entry name" value="FtsX"/>
</dbReference>
<dbReference type="PANTHER" id="PTHR47755:SF1">
    <property type="entry name" value="CELL DIVISION PROTEIN FTSX"/>
    <property type="match status" value="1"/>
</dbReference>
<keyword evidence="1" id="KW-1133">Transmembrane helix</keyword>
<feature type="transmembrane region" description="Helical" evidence="1">
    <location>
        <begin position="171"/>
        <end position="193"/>
    </location>
</feature>
<reference evidence="2" key="1">
    <citation type="submission" date="2018-06" db="EMBL/GenBank/DDBJ databases">
        <authorList>
            <person name="Zhirakovskaya E."/>
        </authorList>
    </citation>
    <scope>NUCLEOTIDE SEQUENCE</scope>
</reference>
<name>A0A3B0SQF6_9ZZZZ</name>
<protein>
    <submittedName>
        <fullName evidence="2">Cell-division-associated, ABC-transporter-like signaling protein FtsX</fullName>
    </submittedName>
</protein>
<gene>
    <name evidence="2" type="ORF">MNBD_ALPHA08-568</name>
</gene>
<dbReference type="GO" id="GO:0032153">
    <property type="term" value="C:cell division site"/>
    <property type="evidence" value="ECO:0007669"/>
    <property type="project" value="TreeGrafter"/>
</dbReference>
<dbReference type="GO" id="GO:0051301">
    <property type="term" value="P:cell division"/>
    <property type="evidence" value="ECO:0007669"/>
    <property type="project" value="InterPro"/>
</dbReference>
<dbReference type="AlphaFoldDB" id="A0A3B0SQF6"/>
<accession>A0A3B0SQF6</accession>
<evidence type="ECO:0000256" key="1">
    <source>
        <dbReference type="SAM" id="Phobius"/>
    </source>
</evidence>
<evidence type="ECO:0000313" key="2">
    <source>
        <dbReference type="EMBL" id="VAW02789.1"/>
    </source>
</evidence>
<dbReference type="GO" id="GO:0016020">
    <property type="term" value="C:membrane"/>
    <property type="evidence" value="ECO:0007669"/>
    <property type="project" value="InterPro"/>
</dbReference>
<dbReference type="PANTHER" id="PTHR47755">
    <property type="entry name" value="CELL DIVISION PROTEIN FTSX"/>
    <property type="match status" value="1"/>
</dbReference>
<feature type="transmembrane region" description="Helical" evidence="1">
    <location>
        <begin position="235"/>
        <end position="257"/>
    </location>
</feature>
<feature type="transmembrane region" description="Helical" evidence="1">
    <location>
        <begin position="277"/>
        <end position="301"/>
    </location>
</feature>
<keyword evidence="1" id="KW-0472">Membrane</keyword>
<organism evidence="2">
    <name type="scientific">hydrothermal vent metagenome</name>
    <dbReference type="NCBI Taxonomy" id="652676"/>
    <lineage>
        <taxon>unclassified sequences</taxon>
        <taxon>metagenomes</taxon>
        <taxon>ecological metagenomes</taxon>
    </lineage>
</organism>